<dbReference type="Proteomes" id="UP001190926">
    <property type="component" value="Unassembled WGS sequence"/>
</dbReference>
<dbReference type="PANTHER" id="PTHR12290">
    <property type="entry name" value="CORNICHON-RELATED"/>
    <property type="match status" value="1"/>
</dbReference>
<accession>A0AAD4JPR8</accession>
<name>A0AAD4JPR8_PERFH</name>
<keyword evidence="8" id="KW-1185">Reference proteome</keyword>
<evidence type="ECO:0000313" key="8">
    <source>
        <dbReference type="Proteomes" id="UP001190926"/>
    </source>
</evidence>
<comment type="similarity">
    <text evidence="2">Belongs to the cornichon family.</text>
</comment>
<keyword evidence="4 6" id="KW-1133">Transmembrane helix</keyword>
<comment type="caution">
    <text evidence="7">The sequence shown here is derived from an EMBL/GenBank/DDBJ whole genome shotgun (WGS) entry which is preliminary data.</text>
</comment>
<comment type="subcellular location">
    <subcellularLocation>
        <location evidence="1">Membrane</location>
        <topology evidence="1">Multi-pass membrane protein</topology>
    </subcellularLocation>
</comment>
<dbReference type="EMBL" id="SDAM02000009">
    <property type="protein sequence ID" value="KAH6837757.1"/>
    <property type="molecule type" value="Genomic_DNA"/>
</dbReference>
<feature type="transmembrane region" description="Helical" evidence="6">
    <location>
        <begin position="56"/>
        <end position="84"/>
    </location>
</feature>
<feature type="transmembrane region" description="Helical" evidence="6">
    <location>
        <begin position="116"/>
        <end position="135"/>
    </location>
</feature>
<dbReference type="Pfam" id="PF03311">
    <property type="entry name" value="Cornichon"/>
    <property type="match status" value="1"/>
</dbReference>
<reference evidence="7 8" key="1">
    <citation type="journal article" date="2021" name="Nat. Commun.">
        <title>Incipient diploidization of the medicinal plant Perilla within 10,000 years.</title>
        <authorList>
            <person name="Zhang Y."/>
            <person name="Shen Q."/>
            <person name="Leng L."/>
            <person name="Zhang D."/>
            <person name="Chen S."/>
            <person name="Shi Y."/>
            <person name="Ning Z."/>
            <person name="Chen S."/>
        </authorList>
    </citation>
    <scope>NUCLEOTIDE SEQUENCE [LARGE SCALE GENOMIC DNA]</scope>
    <source>
        <strain evidence="8">cv. PC099</strain>
    </source>
</reference>
<evidence type="ECO:0000313" key="7">
    <source>
        <dbReference type="EMBL" id="KAH6837757.1"/>
    </source>
</evidence>
<dbReference type="InterPro" id="IPR003377">
    <property type="entry name" value="Cornichon"/>
</dbReference>
<sequence>MGKGGERGYGRGVGMAALLLHTHCSPRYDRFPDLEFDYINPYDSASRINKVVLPEFITQGVLCFLFLVTGHWFMSLLCVPYLYYNVRLYLQKQHLVDVTEIFNLLNWEKKQRLFKLGYIILLLFMCLFWMIYNALEDDDEHSF</sequence>
<keyword evidence="3 6" id="KW-0812">Transmembrane</keyword>
<dbReference type="SMART" id="SM01398">
    <property type="entry name" value="Cornichon"/>
    <property type="match status" value="1"/>
</dbReference>
<organism evidence="7 8">
    <name type="scientific">Perilla frutescens var. hirtella</name>
    <name type="common">Perilla citriodora</name>
    <name type="synonym">Perilla setoyensis</name>
    <dbReference type="NCBI Taxonomy" id="608512"/>
    <lineage>
        <taxon>Eukaryota</taxon>
        <taxon>Viridiplantae</taxon>
        <taxon>Streptophyta</taxon>
        <taxon>Embryophyta</taxon>
        <taxon>Tracheophyta</taxon>
        <taxon>Spermatophyta</taxon>
        <taxon>Magnoliopsida</taxon>
        <taxon>eudicotyledons</taxon>
        <taxon>Gunneridae</taxon>
        <taxon>Pentapetalae</taxon>
        <taxon>asterids</taxon>
        <taxon>lamiids</taxon>
        <taxon>Lamiales</taxon>
        <taxon>Lamiaceae</taxon>
        <taxon>Nepetoideae</taxon>
        <taxon>Elsholtzieae</taxon>
        <taxon>Perilla</taxon>
    </lineage>
</organism>
<evidence type="ECO:0000256" key="3">
    <source>
        <dbReference type="ARBA" id="ARBA00022692"/>
    </source>
</evidence>
<evidence type="ECO:0000256" key="5">
    <source>
        <dbReference type="ARBA" id="ARBA00023136"/>
    </source>
</evidence>
<gene>
    <name evidence="7" type="ORF">C2S53_007938</name>
</gene>
<dbReference type="AlphaFoldDB" id="A0AAD4JPR8"/>
<evidence type="ECO:0000256" key="4">
    <source>
        <dbReference type="ARBA" id="ARBA00022989"/>
    </source>
</evidence>
<proteinExistence type="inferred from homology"/>
<evidence type="ECO:0000256" key="6">
    <source>
        <dbReference type="SAM" id="Phobius"/>
    </source>
</evidence>
<evidence type="ECO:0000256" key="1">
    <source>
        <dbReference type="ARBA" id="ARBA00004141"/>
    </source>
</evidence>
<dbReference type="GO" id="GO:0016192">
    <property type="term" value="P:vesicle-mediated transport"/>
    <property type="evidence" value="ECO:0007669"/>
    <property type="project" value="InterPro"/>
</dbReference>
<keyword evidence="5 6" id="KW-0472">Membrane</keyword>
<dbReference type="GO" id="GO:0016020">
    <property type="term" value="C:membrane"/>
    <property type="evidence" value="ECO:0007669"/>
    <property type="project" value="UniProtKB-SubCell"/>
</dbReference>
<protein>
    <submittedName>
        <fullName evidence="7">Cornichon family protein</fullName>
    </submittedName>
</protein>
<evidence type="ECO:0000256" key="2">
    <source>
        <dbReference type="ARBA" id="ARBA00010095"/>
    </source>
</evidence>